<feature type="transmembrane region" description="Helical" evidence="5">
    <location>
        <begin position="178"/>
        <end position="197"/>
    </location>
</feature>
<dbReference type="PANTHER" id="PTHR43427">
    <property type="entry name" value="CHLORIDE CHANNEL PROTEIN CLC-E"/>
    <property type="match status" value="1"/>
</dbReference>
<dbReference type="EMBL" id="FOZZ01000001">
    <property type="protein sequence ID" value="SFS37441.1"/>
    <property type="molecule type" value="Genomic_DNA"/>
</dbReference>
<dbReference type="Pfam" id="PF00654">
    <property type="entry name" value="Voltage_CLC"/>
    <property type="match status" value="1"/>
</dbReference>
<evidence type="ECO:0000256" key="4">
    <source>
        <dbReference type="ARBA" id="ARBA00023136"/>
    </source>
</evidence>
<dbReference type="InterPro" id="IPR014743">
    <property type="entry name" value="Cl-channel_core"/>
</dbReference>
<feature type="transmembrane region" description="Helical" evidence="5">
    <location>
        <begin position="93"/>
        <end position="111"/>
    </location>
</feature>
<dbReference type="Proteomes" id="UP000198785">
    <property type="component" value="Unassembled WGS sequence"/>
</dbReference>
<keyword evidence="7" id="KW-1185">Reference proteome</keyword>
<dbReference type="SUPFAM" id="SSF81340">
    <property type="entry name" value="Clc chloride channel"/>
    <property type="match status" value="1"/>
</dbReference>
<dbReference type="GO" id="GO:0015108">
    <property type="term" value="F:chloride transmembrane transporter activity"/>
    <property type="evidence" value="ECO:0007669"/>
    <property type="project" value="InterPro"/>
</dbReference>
<dbReference type="InterPro" id="IPR001807">
    <property type="entry name" value="ClC"/>
</dbReference>
<name>A0A1I6PB98_9SPHI</name>
<evidence type="ECO:0000256" key="2">
    <source>
        <dbReference type="ARBA" id="ARBA00022692"/>
    </source>
</evidence>
<dbReference type="GO" id="GO:0016020">
    <property type="term" value="C:membrane"/>
    <property type="evidence" value="ECO:0007669"/>
    <property type="project" value="UniProtKB-SubCell"/>
</dbReference>
<proteinExistence type="predicted"/>
<feature type="transmembrane region" description="Helical" evidence="5">
    <location>
        <begin position="12"/>
        <end position="39"/>
    </location>
</feature>
<organism evidence="6 7">
    <name type="scientific">Sphingobacterium wenxiniae</name>
    <dbReference type="NCBI Taxonomy" id="683125"/>
    <lineage>
        <taxon>Bacteria</taxon>
        <taxon>Pseudomonadati</taxon>
        <taxon>Bacteroidota</taxon>
        <taxon>Sphingobacteriia</taxon>
        <taxon>Sphingobacteriales</taxon>
        <taxon>Sphingobacteriaceae</taxon>
        <taxon>Sphingobacterium</taxon>
    </lineage>
</organism>
<comment type="subcellular location">
    <subcellularLocation>
        <location evidence="1">Membrane</location>
        <topology evidence="1">Multi-pass membrane protein</topology>
    </subcellularLocation>
</comment>
<evidence type="ECO:0000256" key="5">
    <source>
        <dbReference type="SAM" id="Phobius"/>
    </source>
</evidence>
<feature type="transmembrane region" description="Helical" evidence="5">
    <location>
        <begin position="371"/>
        <end position="391"/>
    </location>
</feature>
<dbReference type="Gene3D" id="1.10.3080.10">
    <property type="entry name" value="Clc chloride channel"/>
    <property type="match status" value="1"/>
</dbReference>
<dbReference type="RefSeq" id="WP_093363441.1">
    <property type="nucleotide sequence ID" value="NZ_FOZZ01000001.1"/>
</dbReference>
<evidence type="ECO:0000313" key="6">
    <source>
        <dbReference type="EMBL" id="SFS37441.1"/>
    </source>
</evidence>
<keyword evidence="4 5" id="KW-0472">Membrane</keyword>
<accession>A0A1I6PB98</accession>
<protein>
    <submittedName>
        <fullName evidence="6">H+/Cl-antiporter ClcA</fullName>
    </submittedName>
</protein>
<dbReference type="PANTHER" id="PTHR43427:SF12">
    <property type="entry name" value="CHLORIDE TRANSPORTER"/>
    <property type="match status" value="1"/>
</dbReference>
<reference evidence="6 7" key="1">
    <citation type="submission" date="2016-10" db="EMBL/GenBank/DDBJ databases">
        <authorList>
            <person name="de Groot N.N."/>
        </authorList>
    </citation>
    <scope>NUCLEOTIDE SEQUENCE [LARGE SCALE GENOMIC DNA]</scope>
    <source>
        <strain evidence="6 7">DSM 22789</strain>
    </source>
</reference>
<keyword evidence="3 5" id="KW-1133">Transmembrane helix</keyword>
<evidence type="ECO:0000256" key="1">
    <source>
        <dbReference type="ARBA" id="ARBA00004141"/>
    </source>
</evidence>
<keyword evidence="2 5" id="KW-0812">Transmembrane</keyword>
<feature type="transmembrane region" description="Helical" evidence="5">
    <location>
        <begin position="250"/>
        <end position="270"/>
    </location>
</feature>
<evidence type="ECO:0000256" key="3">
    <source>
        <dbReference type="ARBA" id="ARBA00022989"/>
    </source>
</evidence>
<dbReference type="AlphaFoldDB" id="A0A1I6PB98"/>
<dbReference type="InterPro" id="IPR050368">
    <property type="entry name" value="ClC-type_chloride_channel"/>
</dbReference>
<feature type="transmembrane region" description="Helical" evidence="5">
    <location>
        <begin position="141"/>
        <end position="166"/>
    </location>
</feature>
<feature type="transmembrane region" description="Helical" evidence="5">
    <location>
        <begin position="217"/>
        <end position="238"/>
    </location>
</feature>
<dbReference type="OrthoDB" id="9767361at2"/>
<sequence>MKSANNNVSFLFKWFCTILFVSAVVGSVSALFLVLLNAVTSFRESHIWVIALLPFAGIFIVWLYQKYGGTANKGNNLILEEYYHPKKRMPLRMSPFIILTTLITHLFGGSAGREGTAVQYGASIADQFSRFFNFTKAERRILLMCGMAAGFASLFGTPWAGAIFGMEVVRLGKRRWKGIIPILLTAHLSSVVCSLYGDLHTHYPHVEVPPAFSWATWGWIVVVGVICGLVAILFHLCGKWFSTAFRKIKWTLLRPFIGGVIIALGVYLSGSTKYIGLGIPTILEAFEQQLPTYDFLIKVLLTTLTLSAGFKGGEVTPLFFIGATLGNALFLFIPLPLVLLAALGFIAVFSGCTKTPVACCIMGMELFGPQAVLWFATACLVSYWVSGRFGIYNSQRNRRLRFL</sequence>
<evidence type="ECO:0000313" key="7">
    <source>
        <dbReference type="Proteomes" id="UP000198785"/>
    </source>
</evidence>
<feature type="transmembrane region" description="Helical" evidence="5">
    <location>
        <begin position="45"/>
        <end position="64"/>
    </location>
</feature>
<feature type="transmembrane region" description="Helical" evidence="5">
    <location>
        <begin position="318"/>
        <end position="351"/>
    </location>
</feature>
<gene>
    <name evidence="6" type="ORF">SAMN05660206_101375</name>
</gene>